<evidence type="ECO:0000256" key="2">
    <source>
        <dbReference type="ARBA" id="ARBA00022840"/>
    </source>
</evidence>
<dbReference type="SMART" id="SM00382">
    <property type="entry name" value="AAA"/>
    <property type="match status" value="1"/>
</dbReference>
<evidence type="ECO:0000313" key="4">
    <source>
        <dbReference type="EMBL" id="MPL70051.1"/>
    </source>
</evidence>
<dbReference type="PROSITE" id="PS50045">
    <property type="entry name" value="SIGMA54_INTERACT_4"/>
    <property type="match status" value="1"/>
</dbReference>
<evidence type="ECO:0000256" key="1">
    <source>
        <dbReference type="ARBA" id="ARBA00022741"/>
    </source>
</evidence>
<comment type="caution">
    <text evidence="4">The sequence shown here is derived from an EMBL/GenBank/DDBJ whole genome shotgun (WGS) entry which is preliminary data.</text>
</comment>
<dbReference type="AlphaFoldDB" id="A0A644TWI0"/>
<dbReference type="EC" id="1.14.14.51" evidence="4"/>
<dbReference type="SUPFAM" id="SSF52540">
    <property type="entry name" value="P-loop containing nucleoside triphosphate hydrolases"/>
    <property type="match status" value="1"/>
</dbReference>
<feature type="domain" description="Sigma-54 factor interaction" evidence="3">
    <location>
        <begin position="1"/>
        <end position="208"/>
    </location>
</feature>
<name>A0A644TWI0_9ZZZZ</name>
<dbReference type="PANTHER" id="PTHR32071">
    <property type="entry name" value="TRANSCRIPTIONAL REGULATORY PROTEIN"/>
    <property type="match status" value="1"/>
</dbReference>
<dbReference type="InterPro" id="IPR003593">
    <property type="entry name" value="AAA+_ATPase"/>
</dbReference>
<accession>A0A644TWI0</accession>
<keyword evidence="1" id="KW-0547">Nucleotide-binding</keyword>
<protein>
    <submittedName>
        <fullName evidence="4">Limonene hydroxylase</fullName>
        <ecNumber evidence="4">1.14.14.51</ecNumber>
    </submittedName>
</protein>
<dbReference type="GO" id="GO:0006355">
    <property type="term" value="P:regulation of DNA-templated transcription"/>
    <property type="evidence" value="ECO:0007669"/>
    <property type="project" value="InterPro"/>
</dbReference>
<dbReference type="InterPro" id="IPR025943">
    <property type="entry name" value="Sigma_54_int_dom_ATP-bd_2"/>
</dbReference>
<reference evidence="4" key="1">
    <citation type="submission" date="2019-08" db="EMBL/GenBank/DDBJ databases">
        <authorList>
            <person name="Kucharzyk K."/>
            <person name="Murdoch R.W."/>
            <person name="Higgins S."/>
            <person name="Loffler F."/>
        </authorList>
    </citation>
    <scope>NUCLEOTIDE SEQUENCE</scope>
</reference>
<dbReference type="InterPro" id="IPR058031">
    <property type="entry name" value="AAA_lid_NorR"/>
</dbReference>
<dbReference type="Pfam" id="PF14532">
    <property type="entry name" value="Sigma54_activ_2"/>
    <property type="match status" value="1"/>
</dbReference>
<dbReference type="Gene3D" id="3.40.50.300">
    <property type="entry name" value="P-loop containing nucleotide triphosphate hydrolases"/>
    <property type="match status" value="1"/>
</dbReference>
<dbReference type="InterPro" id="IPR027417">
    <property type="entry name" value="P-loop_NTPase"/>
</dbReference>
<dbReference type="CDD" id="cd00009">
    <property type="entry name" value="AAA"/>
    <property type="match status" value="1"/>
</dbReference>
<evidence type="ECO:0000259" key="3">
    <source>
        <dbReference type="PROSITE" id="PS50045"/>
    </source>
</evidence>
<dbReference type="Pfam" id="PF25601">
    <property type="entry name" value="AAA_lid_14"/>
    <property type="match status" value="1"/>
</dbReference>
<dbReference type="Gene3D" id="1.10.8.60">
    <property type="match status" value="1"/>
</dbReference>
<gene>
    <name evidence="4" type="ORF">SDC9_15802</name>
</gene>
<keyword evidence="2" id="KW-0067">ATP-binding</keyword>
<dbReference type="Gene3D" id="1.10.10.60">
    <property type="entry name" value="Homeodomain-like"/>
    <property type="match status" value="1"/>
</dbReference>
<dbReference type="GO" id="GO:0018675">
    <property type="term" value="F:(S)-limonene 6-monooxygenase activity"/>
    <property type="evidence" value="ECO:0007669"/>
    <property type="project" value="UniProtKB-EC"/>
</dbReference>
<dbReference type="GO" id="GO:0005524">
    <property type="term" value="F:ATP binding"/>
    <property type="evidence" value="ECO:0007669"/>
    <property type="project" value="UniProtKB-KW"/>
</dbReference>
<dbReference type="InterPro" id="IPR002078">
    <property type="entry name" value="Sigma_54_int"/>
</dbReference>
<sequence length="284" mass="32882">MSEIKKLGSLILDASNSDQNVLIRGELGSGKEYTAQSIHNNSLRKSNTFVTLNVTTITKLTNKFSYLETADEGTLYLDEIANLEHDNQLNLIEFIKTKKVKDQNSLKSKQYNIRFIASTTKNLIEEVEKGRFIFELYNLLSEMVIELTALRYFGEEIIDLANIFILDYCKKNRKPLKQLSNGAKKLLMSYHYPQNFRELRAIIELTLMTSSSSIIYPEEIYLPKGNQAECFFSKEKTLKEYEAEIVSHFLEKYDNKVYYVAEKLGISKNKIYNMINQGLIKLEE</sequence>
<organism evidence="4">
    <name type="scientific">bioreactor metagenome</name>
    <dbReference type="NCBI Taxonomy" id="1076179"/>
    <lineage>
        <taxon>unclassified sequences</taxon>
        <taxon>metagenomes</taxon>
        <taxon>ecological metagenomes</taxon>
    </lineage>
</organism>
<dbReference type="PROSITE" id="PS00676">
    <property type="entry name" value="SIGMA54_INTERACT_2"/>
    <property type="match status" value="1"/>
</dbReference>
<keyword evidence="4" id="KW-0560">Oxidoreductase</keyword>
<proteinExistence type="predicted"/>
<dbReference type="EMBL" id="VSSQ01000050">
    <property type="protein sequence ID" value="MPL70051.1"/>
    <property type="molecule type" value="Genomic_DNA"/>
</dbReference>